<dbReference type="InterPro" id="IPR013210">
    <property type="entry name" value="LRR_N_plant-typ"/>
</dbReference>
<evidence type="ECO:0000256" key="22">
    <source>
        <dbReference type="PROSITE-ProRule" id="PRU10141"/>
    </source>
</evidence>
<evidence type="ECO:0000256" key="7">
    <source>
        <dbReference type="ARBA" id="ARBA00022553"/>
    </source>
</evidence>
<evidence type="ECO:0000259" key="25">
    <source>
        <dbReference type="PROSITE" id="PS50011"/>
    </source>
</evidence>
<dbReference type="PROSITE" id="PS00107">
    <property type="entry name" value="PROTEIN_KINASE_ATP"/>
    <property type="match status" value="1"/>
</dbReference>
<keyword evidence="7" id="KW-0597">Phosphoprotein</keyword>
<evidence type="ECO:0000256" key="20">
    <source>
        <dbReference type="ARBA" id="ARBA00047899"/>
    </source>
</evidence>
<evidence type="ECO:0000256" key="19">
    <source>
        <dbReference type="ARBA" id="ARBA00023180"/>
    </source>
</evidence>
<evidence type="ECO:0000256" key="16">
    <source>
        <dbReference type="ARBA" id="ARBA00022989"/>
    </source>
</evidence>
<dbReference type="SUPFAM" id="SSF56112">
    <property type="entry name" value="Protein kinase-like (PK-like)"/>
    <property type="match status" value="1"/>
</dbReference>
<dbReference type="Gene3D" id="3.30.200.20">
    <property type="entry name" value="Phosphorylase Kinase, domain 1"/>
    <property type="match status" value="1"/>
</dbReference>
<evidence type="ECO:0000256" key="21">
    <source>
        <dbReference type="ARBA" id="ARBA00048679"/>
    </source>
</evidence>
<dbReference type="FunFam" id="3.30.200.20:FF:000432">
    <property type="entry name" value="LRR receptor-like serine/threonine-protein kinase EFR"/>
    <property type="match status" value="1"/>
</dbReference>
<dbReference type="InterPro" id="IPR051809">
    <property type="entry name" value="Plant_receptor-like_S/T_kinase"/>
</dbReference>
<evidence type="ECO:0000256" key="6">
    <source>
        <dbReference type="ARBA" id="ARBA00022527"/>
    </source>
</evidence>
<evidence type="ECO:0000256" key="24">
    <source>
        <dbReference type="SAM" id="SignalP"/>
    </source>
</evidence>
<evidence type="ECO:0000256" key="17">
    <source>
        <dbReference type="ARBA" id="ARBA00023136"/>
    </source>
</evidence>
<dbReference type="SUPFAM" id="SSF81606">
    <property type="entry name" value="PP2C-like"/>
    <property type="match status" value="1"/>
</dbReference>
<dbReference type="GO" id="GO:0043169">
    <property type="term" value="F:cation binding"/>
    <property type="evidence" value="ECO:0007669"/>
    <property type="project" value="InterPro"/>
</dbReference>
<reference evidence="26" key="1">
    <citation type="submission" date="2019-12" db="EMBL/GenBank/DDBJ databases">
        <title>Genome sequencing and annotation of Brassica cretica.</title>
        <authorList>
            <person name="Studholme D.J."/>
            <person name="Sarris P.F."/>
        </authorList>
    </citation>
    <scope>NUCLEOTIDE SEQUENCE</scope>
    <source>
        <strain evidence="26">PFS-001/15</strain>
        <tissue evidence="26">Leaf</tissue>
    </source>
</reference>
<keyword evidence="10 23" id="KW-0812">Transmembrane</keyword>
<dbReference type="GO" id="GO:0004674">
    <property type="term" value="F:protein serine/threonine kinase activity"/>
    <property type="evidence" value="ECO:0007669"/>
    <property type="project" value="UniProtKB-KW"/>
</dbReference>
<dbReference type="InterPro" id="IPR036457">
    <property type="entry name" value="PPM-type-like_dom_sf"/>
</dbReference>
<sequence length="1365" mass="149867">MLATLMKLLSACLWPSSSSDSSAGRQDGLLWYKDSGQHLLGEFSMAVVQANNLLEDQSQLESGPLSTLDSGPYGTFVGVYDGHGGPETSRFVNDHLFQHLKRFAAEEACLSMDVIRKAYEATEEGNTVVFLDELPRSLMVSKYCVIMIKSMISLDDVPSTLLEKFIMFSLSPSVIACLCLATPTPPKYLASTSASLGESSQLMMRRRKTIDSTITNQLQGVEKVSWSIANSGEEAWAPFVGEDKVQDSVRKDWCTAFTTVMTKNPKFSDDMFPPSGFYFCSLSSNQCPIIQMPRQGGPSCIFVVPIDSARNETIEALYRQARDVYYNGKPLIVDDMFDKVELKLRWYGLKSVVKYPRCSLLRHSTYADAEVTLWGVHDHIFHSACVLLTLYGLGLVYGGDPFDSGLVYSSSHSSIRLGSFASRALMSLEAFRITSETDKQALHNFKSQVSGEKKVLLSSWNNSTPLCRWRGVTCGRKHKRVTGLDLRGFQLGGVISPFIGNLSFLISLNLTDNSFGGTIPHEVGNLFRLQHLDMKFNFLEGGIPASLFNCSKLLSISLFSNHLGQGLPSEVGSLSELISLDLGKNNLKGKFPVSLGNLTSLRELSFRDNNLEGEIPDVIARLTQMEVFVLHLNHFSGVFPPAIYNFSSLRLLGMFGNGFSGNLRPDFGSLLPNLRGLYIGNNSFTGAIPSTLANISNLQDLGFEYNSFTGNVAFNRLGGDLPASIANLSMNLNQLFLQKNSISGSIPHGIGNLIGLQALALSENLLKGPIPTSFGKLSGLGGFTVRANRLSGGIPYSLGNITRLEQLYLSDNSFEGIIPPSLGKCSYLISLNIENNKLNGTIPQEIMQISTLVFLSMSNNLLTGFLPEDVGQLENLGNLSVAHNKLSGKLPESLGKCLSLEELHLQGNSFDGIIPNISGLVGIKKVDFSSNNLSGRIPEYLTNFSYLEYLNLSFNNFEGNVPPEGKFRNATIVSLSGNQNLCRGVLELRLKPCFLQPEGISRKKLVIGVSIGTSLLLLLFITSVSLCWFKRRKKKNTNEATPSTLGDFHEMISYGDLRNATDGFSSSNLIGSGSFGTVFKAFLPAENKVVAVKVLNMQRRGAMRSFMAECESLKDIRHRNLVKLLTACSSIDFQGNEFRALIYEYMLNGSLDMWLHPKEMEEISRPSRTLTLLERLNIAIDVASILEYLHLHCHEAIAHCDLKPSNVLLDDDLAAHVSDFGLARILLKFDQEAFINQLSSAGVRGSIGYAAPEYAMGGEISVHGDVYSFGILIFEMFSGKRPTDEMFGGDLTLRSCIRSALPEQVLDVADESVLHNSLRIGFAVAACLNQVLEVGLGCSEESPANRLEMSENLNQGEVLQNQKRS</sequence>
<feature type="signal peptide" evidence="24">
    <location>
        <begin position="1"/>
        <end position="19"/>
    </location>
</feature>
<dbReference type="InterPro" id="IPR000719">
    <property type="entry name" value="Prot_kinase_dom"/>
</dbReference>
<organism evidence="26 27">
    <name type="scientific">Brassica cretica</name>
    <name type="common">Mustard</name>
    <dbReference type="NCBI Taxonomy" id="69181"/>
    <lineage>
        <taxon>Eukaryota</taxon>
        <taxon>Viridiplantae</taxon>
        <taxon>Streptophyta</taxon>
        <taxon>Embryophyta</taxon>
        <taxon>Tracheophyta</taxon>
        <taxon>Spermatophyta</taxon>
        <taxon>Magnoliopsida</taxon>
        <taxon>eudicotyledons</taxon>
        <taxon>Gunneridae</taxon>
        <taxon>Pentapetalae</taxon>
        <taxon>rosids</taxon>
        <taxon>malvids</taxon>
        <taxon>Brassicales</taxon>
        <taxon>Brassicaceae</taxon>
        <taxon>Brassiceae</taxon>
        <taxon>Brassica</taxon>
    </lineage>
</organism>
<comment type="subcellular location">
    <subcellularLocation>
        <location evidence="1">Cell membrane</location>
        <topology evidence="1">Single-pass membrane protein</topology>
    </subcellularLocation>
    <subcellularLocation>
        <location evidence="2">Membrane</location>
        <topology evidence="2">Single-pass type I membrane protein</topology>
    </subcellularLocation>
</comment>
<dbReference type="InterPro" id="IPR001245">
    <property type="entry name" value="Ser-Thr/Tyr_kinase_cat_dom"/>
</dbReference>
<keyword evidence="5" id="KW-1003">Cell membrane</keyword>
<comment type="similarity">
    <text evidence="3">Belongs to the protein kinase superfamily. Ser/Thr protein kinase family.</text>
</comment>
<evidence type="ECO:0000256" key="12">
    <source>
        <dbReference type="ARBA" id="ARBA00022737"/>
    </source>
</evidence>
<evidence type="ECO:0000313" key="27">
    <source>
        <dbReference type="Proteomes" id="UP000712281"/>
    </source>
</evidence>
<dbReference type="EC" id="2.7.11.1" evidence="4"/>
<keyword evidence="14" id="KW-0418">Kinase</keyword>
<dbReference type="InterPro" id="IPR000222">
    <property type="entry name" value="PP2C_BS"/>
</dbReference>
<keyword evidence="8" id="KW-0433">Leucine-rich repeat</keyword>
<dbReference type="Gene3D" id="3.80.10.10">
    <property type="entry name" value="Ribonuclease Inhibitor"/>
    <property type="match status" value="3"/>
</dbReference>
<comment type="caution">
    <text evidence="26">The sequence shown here is derived from an EMBL/GenBank/DDBJ whole genome shotgun (WGS) entry which is preliminary data.</text>
</comment>
<dbReference type="SMART" id="SM00369">
    <property type="entry name" value="LRR_TYP"/>
    <property type="match status" value="5"/>
</dbReference>
<comment type="catalytic activity">
    <reaction evidence="21">
        <text>L-seryl-[protein] + ATP = O-phospho-L-seryl-[protein] + ADP + H(+)</text>
        <dbReference type="Rhea" id="RHEA:17989"/>
        <dbReference type="Rhea" id="RHEA-COMP:9863"/>
        <dbReference type="Rhea" id="RHEA-COMP:11604"/>
        <dbReference type="ChEBI" id="CHEBI:15378"/>
        <dbReference type="ChEBI" id="CHEBI:29999"/>
        <dbReference type="ChEBI" id="CHEBI:30616"/>
        <dbReference type="ChEBI" id="CHEBI:83421"/>
        <dbReference type="ChEBI" id="CHEBI:456216"/>
        <dbReference type="EC" id="2.7.11.1"/>
    </reaction>
</comment>
<dbReference type="SMART" id="SM00220">
    <property type="entry name" value="S_TKc"/>
    <property type="match status" value="1"/>
</dbReference>
<keyword evidence="19" id="KW-0325">Glycoprotein</keyword>
<evidence type="ECO:0000256" key="10">
    <source>
        <dbReference type="ARBA" id="ARBA00022692"/>
    </source>
</evidence>
<keyword evidence="11 24" id="KW-0732">Signal</keyword>
<keyword evidence="6" id="KW-0723">Serine/threonine-protein kinase</keyword>
<proteinExistence type="inferred from homology"/>
<keyword evidence="15 22" id="KW-0067">ATP-binding</keyword>
<name>A0A8S9J9L7_BRACR</name>
<dbReference type="InterPro" id="IPR017441">
    <property type="entry name" value="Protein_kinase_ATP_BS"/>
</dbReference>
<evidence type="ECO:0000256" key="18">
    <source>
        <dbReference type="ARBA" id="ARBA00023170"/>
    </source>
</evidence>
<dbReference type="Gene3D" id="1.10.510.10">
    <property type="entry name" value="Transferase(Phosphotransferase) domain 1"/>
    <property type="match status" value="1"/>
</dbReference>
<dbReference type="PROSITE" id="PS00108">
    <property type="entry name" value="PROTEIN_KINASE_ST"/>
    <property type="match status" value="1"/>
</dbReference>
<evidence type="ECO:0000256" key="14">
    <source>
        <dbReference type="ARBA" id="ARBA00022777"/>
    </source>
</evidence>
<comment type="catalytic activity">
    <reaction evidence="20">
        <text>L-threonyl-[protein] + ATP = O-phospho-L-threonyl-[protein] + ADP + H(+)</text>
        <dbReference type="Rhea" id="RHEA:46608"/>
        <dbReference type="Rhea" id="RHEA-COMP:11060"/>
        <dbReference type="Rhea" id="RHEA-COMP:11605"/>
        <dbReference type="ChEBI" id="CHEBI:15378"/>
        <dbReference type="ChEBI" id="CHEBI:30013"/>
        <dbReference type="ChEBI" id="CHEBI:30616"/>
        <dbReference type="ChEBI" id="CHEBI:61977"/>
        <dbReference type="ChEBI" id="CHEBI:456216"/>
        <dbReference type="EC" id="2.7.11.1"/>
    </reaction>
</comment>
<feature type="transmembrane region" description="Helical" evidence="23">
    <location>
        <begin position="1005"/>
        <end position="1029"/>
    </location>
</feature>
<dbReference type="Pfam" id="PF07714">
    <property type="entry name" value="PK_Tyr_Ser-Thr"/>
    <property type="match status" value="1"/>
</dbReference>
<evidence type="ECO:0000256" key="11">
    <source>
        <dbReference type="ARBA" id="ARBA00022729"/>
    </source>
</evidence>
<dbReference type="Pfam" id="PF00560">
    <property type="entry name" value="LRR_1"/>
    <property type="match status" value="9"/>
</dbReference>
<dbReference type="GO" id="GO:0005886">
    <property type="term" value="C:plasma membrane"/>
    <property type="evidence" value="ECO:0007669"/>
    <property type="project" value="UniProtKB-SubCell"/>
</dbReference>
<dbReference type="InterPro" id="IPR032675">
    <property type="entry name" value="LRR_dom_sf"/>
</dbReference>
<keyword evidence="18" id="KW-0675">Receptor</keyword>
<evidence type="ECO:0000256" key="3">
    <source>
        <dbReference type="ARBA" id="ARBA00008684"/>
    </source>
</evidence>
<evidence type="ECO:0000256" key="8">
    <source>
        <dbReference type="ARBA" id="ARBA00022614"/>
    </source>
</evidence>
<keyword evidence="16 23" id="KW-1133">Transmembrane helix</keyword>
<dbReference type="Proteomes" id="UP000712281">
    <property type="component" value="Unassembled WGS sequence"/>
</dbReference>
<accession>A0A8S9J9L7</accession>
<evidence type="ECO:0000256" key="5">
    <source>
        <dbReference type="ARBA" id="ARBA00022475"/>
    </source>
</evidence>
<gene>
    <name evidence="26" type="ORF">F2Q68_00000842</name>
</gene>
<dbReference type="InterPro" id="IPR001611">
    <property type="entry name" value="Leu-rich_rpt"/>
</dbReference>
<dbReference type="InterPro" id="IPR011009">
    <property type="entry name" value="Kinase-like_dom_sf"/>
</dbReference>
<keyword evidence="9" id="KW-0808">Transferase</keyword>
<dbReference type="Pfam" id="PF08263">
    <property type="entry name" value="LRRNT_2"/>
    <property type="match status" value="1"/>
</dbReference>
<keyword evidence="17 23" id="KW-0472">Membrane</keyword>
<dbReference type="Gene3D" id="3.60.40.10">
    <property type="entry name" value="PPM-type phosphatase domain"/>
    <property type="match status" value="1"/>
</dbReference>
<feature type="domain" description="Protein kinase" evidence="25">
    <location>
        <begin position="1064"/>
        <end position="1359"/>
    </location>
</feature>
<feature type="binding site" evidence="22">
    <location>
        <position position="1093"/>
    </location>
    <ligand>
        <name>ATP</name>
        <dbReference type="ChEBI" id="CHEBI:30616"/>
    </ligand>
</feature>
<dbReference type="FunFam" id="1.10.510.10:FF:000358">
    <property type="entry name" value="Putative leucine-rich repeat receptor-like serine/threonine-protein kinase"/>
    <property type="match status" value="1"/>
</dbReference>
<dbReference type="PANTHER" id="PTHR27008:SF505">
    <property type="entry name" value="PROTEIN KINASE DOMAIN-CONTAINING PROTEIN"/>
    <property type="match status" value="1"/>
</dbReference>
<protein>
    <recommendedName>
        <fullName evidence="4">non-specific serine/threonine protein kinase</fullName>
        <ecNumber evidence="4">2.7.11.1</ecNumber>
    </recommendedName>
</protein>
<keyword evidence="12" id="KW-0677">Repeat</keyword>
<evidence type="ECO:0000256" key="1">
    <source>
        <dbReference type="ARBA" id="ARBA00004162"/>
    </source>
</evidence>
<evidence type="ECO:0000256" key="13">
    <source>
        <dbReference type="ARBA" id="ARBA00022741"/>
    </source>
</evidence>
<dbReference type="PROSITE" id="PS01032">
    <property type="entry name" value="PPM_1"/>
    <property type="match status" value="1"/>
</dbReference>
<evidence type="ECO:0000256" key="15">
    <source>
        <dbReference type="ARBA" id="ARBA00022840"/>
    </source>
</evidence>
<evidence type="ECO:0000256" key="9">
    <source>
        <dbReference type="ARBA" id="ARBA00022679"/>
    </source>
</evidence>
<dbReference type="FunFam" id="3.80.10.10:FF:000095">
    <property type="entry name" value="LRR receptor-like serine/threonine-protein kinase GSO1"/>
    <property type="match status" value="1"/>
</dbReference>
<dbReference type="PANTHER" id="PTHR27008">
    <property type="entry name" value="OS04G0122200 PROTEIN"/>
    <property type="match status" value="1"/>
</dbReference>
<dbReference type="GO" id="GO:0005524">
    <property type="term" value="F:ATP binding"/>
    <property type="evidence" value="ECO:0007669"/>
    <property type="project" value="UniProtKB-UniRule"/>
</dbReference>
<dbReference type="FunFam" id="3.80.10.10:FF:000288">
    <property type="entry name" value="LRR receptor-like serine/threonine-protein kinase EFR"/>
    <property type="match status" value="1"/>
</dbReference>
<evidence type="ECO:0000313" key="26">
    <source>
        <dbReference type="EMBL" id="KAF2578794.1"/>
    </source>
</evidence>
<evidence type="ECO:0000256" key="4">
    <source>
        <dbReference type="ARBA" id="ARBA00012513"/>
    </source>
</evidence>
<dbReference type="EMBL" id="QGKW02001660">
    <property type="protein sequence ID" value="KAF2578794.1"/>
    <property type="molecule type" value="Genomic_DNA"/>
</dbReference>
<evidence type="ECO:0000256" key="2">
    <source>
        <dbReference type="ARBA" id="ARBA00004479"/>
    </source>
</evidence>
<keyword evidence="13 22" id="KW-0547">Nucleotide-binding</keyword>
<dbReference type="SUPFAM" id="SSF52058">
    <property type="entry name" value="L domain-like"/>
    <property type="match status" value="2"/>
</dbReference>
<dbReference type="InterPro" id="IPR003591">
    <property type="entry name" value="Leu-rich_rpt_typical-subtyp"/>
</dbReference>
<dbReference type="PROSITE" id="PS50011">
    <property type="entry name" value="PROTEIN_KINASE_DOM"/>
    <property type="match status" value="1"/>
</dbReference>
<dbReference type="InterPro" id="IPR008271">
    <property type="entry name" value="Ser/Thr_kinase_AS"/>
</dbReference>
<evidence type="ECO:0000256" key="23">
    <source>
        <dbReference type="SAM" id="Phobius"/>
    </source>
</evidence>
<feature type="chain" id="PRO_5035874366" description="non-specific serine/threonine protein kinase" evidence="24">
    <location>
        <begin position="20"/>
        <end position="1365"/>
    </location>
</feature>